<dbReference type="InterPro" id="IPR037107">
    <property type="entry name" value="Put_OMP_sf"/>
</dbReference>
<accession>A0ABT5UBY7</accession>
<proteinExistence type="predicted"/>
<evidence type="ECO:0000313" key="2">
    <source>
        <dbReference type="Proteomes" id="UP001528823"/>
    </source>
</evidence>
<comment type="caution">
    <text evidence="1">The sequence shown here is derived from an EMBL/GenBank/DDBJ whole genome shotgun (WGS) entry which is preliminary data.</text>
</comment>
<reference evidence="1 2" key="1">
    <citation type="submission" date="2022-11" db="EMBL/GenBank/DDBJ databases">
        <title>Spartinivicinus poritis sp. nov., isolated from scleractinian coral Porites lutea.</title>
        <authorList>
            <person name="Zhang G."/>
            <person name="Cai L."/>
            <person name="Wei Q."/>
        </authorList>
    </citation>
    <scope>NUCLEOTIDE SEQUENCE [LARGE SCALE GENOMIC DNA]</scope>
    <source>
        <strain evidence="1 2">A2-2</strain>
    </source>
</reference>
<dbReference type="EMBL" id="JAPMOU010000016">
    <property type="protein sequence ID" value="MDE1463017.1"/>
    <property type="molecule type" value="Genomic_DNA"/>
</dbReference>
<evidence type="ECO:0000313" key="1">
    <source>
        <dbReference type="EMBL" id="MDE1463017.1"/>
    </source>
</evidence>
<dbReference type="RefSeq" id="WP_274689365.1">
    <property type="nucleotide sequence ID" value="NZ_JAPMOU010000016.1"/>
</dbReference>
<dbReference type="InterPro" id="IPR018707">
    <property type="entry name" value="LpxR"/>
</dbReference>
<sequence length="347" mass="39594">MSLCNNDKILLVTIISFLCLFSNNNYAESEKLWTGNFYFENDLFAETDQNYTNGIRFSLVSPNLKSFEEDEQLPDWFSYINQQLTFFHPKMKVDHNIVLSFAQVMYTPEDIERKNLINDQRPYAGWLYFGAAYHTRSEYQLDTIELNFGIVGPLALAHETQDFIHDLRGLEKSNGWDNQLKNEPGLIALYEHKHKFISQTANYGMGYDVILHAGGAVGNVATYLNSGFSIRGGWKIPDDFGTSSVRPGGDNSAPGKGWVLNNEFGIHLFASIDSRLVIRDIFLDGNTFRDSHSVDKELWVADASVGLSITVENVKISFARVFRTREFKKQPHSHSYGSLSISFWQFF</sequence>
<organism evidence="1 2">
    <name type="scientific">Spartinivicinus poritis</name>
    <dbReference type="NCBI Taxonomy" id="2994640"/>
    <lineage>
        <taxon>Bacteria</taxon>
        <taxon>Pseudomonadati</taxon>
        <taxon>Pseudomonadota</taxon>
        <taxon>Gammaproteobacteria</taxon>
        <taxon>Oceanospirillales</taxon>
        <taxon>Zooshikellaceae</taxon>
        <taxon>Spartinivicinus</taxon>
    </lineage>
</organism>
<dbReference type="Pfam" id="PF09982">
    <property type="entry name" value="LpxR"/>
    <property type="match status" value="1"/>
</dbReference>
<gene>
    <name evidence="1" type="ORF">ORQ98_13675</name>
</gene>
<name>A0ABT5UBY7_9GAMM</name>
<dbReference type="Gene3D" id="2.40.128.140">
    <property type="entry name" value="Outer membrane protein"/>
    <property type="match status" value="1"/>
</dbReference>
<keyword evidence="2" id="KW-1185">Reference proteome</keyword>
<dbReference type="Proteomes" id="UP001528823">
    <property type="component" value="Unassembled WGS sequence"/>
</dbReference>
<protein>
    <submittedName>
        <fullName evidence="1">Lipid A deacylase LpxR family protein</fullName>
    </submittedName>
</protein>